<dbReference type="RefSeq" id="WP_103262588.1">
    <property type="nucleotide sequence ID" value="NZ_PPEL01000007.1"/>
</dbReference>
<feature type="region of interest" description="Disordered" evidence="1">
    <location>
        <begin position="328"/>
        <end position="361"/>
    </location>
</feature>
<dbReference type="Gene3D" id="3.40.50.300">
    <property type="entry name" value="P-loop containing nucleotide triphosphate hydrolases"/>
    <property type="match status" value="2"/>
</dbReference>
<dbReference type="Pfam" id="PF03976">
    <property type="entry name" value="PPK2"/>
    <property type="match status" value="3"/>
</dbReference>
<feature type="compositionally biased region" description="Low complexity" evidence="1">
    <location>
        <begin position="329"/>
        <end position="344"/>
    </location>
</feature>
<evidence type="ECO:0000256" key="1">
    <source>
        <dbReference type="SAM" id="MobiDB-lite"/>
    </source>
</evidence>
<name>A0A2K2U7A6_9ACTN</name>
<dbReference type="InterPro" id="IPR027417">
    <property type="entry name" value="P-loop_NTPase"/>
</dbReference>
<proteinExistence type="predicted"/>
<dbReference type="EMBL" id="DYZL01000068">
    <property type="protein sequence ID" value="HJH42866.1"/>
    <property type="molecule type" value="Genomic_DNA"/>
</dbReference>
<evidence type="ECO:0000313" key="4">
    <source>
        <dbReference type="EMBL" id="PNV66132.1"/>
    </source>
</evidence>
<reference evidence="4 5" key="1">
    <citation type="journal article" date="2018" name="Int. J. Syst. Evol. Microbiol.">
        <title>Rubneribacter badeniensis gen. nov., sp. nov. and Enteroscipio rubneri gen. nov., sp. nov., new members of the Eggerthellaceae isolated from human faeces.</title>
        <authorList>
            <person name="Danylec N."/>
            <person name="Gobl A."/>
            <person name="Stoll D.A."/>
            <person name="Hetzer B."/>
            <person name="Kulling S.E."/>
            <person name="Huch M."/>
        </authorList>
    </citation>
    <scope>NUCLEOTIDE SEQUENCE [LARGE SCALE GENOMIC DNA]</scope>
    <source>
        <strain evidence="4 5">ResAG-85</strain>
    </source>
</reference>
<evidence type="ECO:0000313" key="5">
    <source>
        <dbReference type="Proteomes" id="UP000236488"/>
    </source>
</evidence>
<comment type="caution">
    <text evidence="4">The sequence shown here is derived from an EMBL/GenBank/DDBJ whole genome shotgun (WGS) entry which is preliminary data.</text>
</comment>
<keyword evidence="5" id="KW-1185">Reference proteome</keyword>
<protein>
    <submittedName>
        <fullName evidence="4">Polyphosphate--AMP phosphotransferase</fullName>
    </submittedName>
</protein>
<sequence>MLETVDFSLAPLPKEEYRQRRDALMKRLVVLQQQARERGVGLVVLFEGWDGAGKGSRISDLMYHLDARATSVHVTENLDVEAARAFAGSEYGVTGFYPAMQQFWQALGMRGTITFYDRGWYTVATQRMLYAEYGDLVLGGRSAEGGENAKEKGRPMAAAIAEARDERHIDSLRRALTSAADFERQLVDDGYLVTKFFVHVTKEAQRKRLVRLHDDPATRWRVDERKLASVDAYEEAYRLYDNLLEGSDFSYAPWHLVNGEDKRRANLEIAKTLVDALEAALAAAPDAEAAQAAAKAQANSAGALTGASCAERTPEEAARVLEEAERAAAEASARAPRASRFRLLPDPPEADGKDSAPALDPEVYKRELKEQQKRLNRLEMEMYQKRIPLMLMYEGWDAAGKGGNIKRVAQALDARAYTIFPSPAPTKPELLHPHLWRYWTRLPKAGHVGIYDRSWYGRVLVERVEGFASVAEWTRAYDEINEFERELVRWGAILLKFWVDVSPEEQLRRFRDREEDPAKRWKITDEDWRNRDKRPQYQAAVDDMLRLTSTPIAPWIVLESDDKRRARVEALKIINDALEARLRET</sequence>
<reference evidence="3" key="2">
    <citation type="journal article" date="2021" name="PeerJ">
        <title>Extensive microbial diversity within the chicken gut microbiome revealed by metagenomics and culture.</title>
        <authorList>
            <person name="Gilroy R."/>
            <person name="Ravi A."/>
            <person name="Getino M."/>
            <person name="Pursley I."/>
            <person name="Horton D.L."/>
            <person name="Alikhan N.F."/>
            <person name="Baker D."/>
            <person name="Gharbi K."/>
            <person name="Hall N."/>
            <person name="Watson M."/>
            <person name="Adriaenssens E.M."/>
            <person name="Foster-Nyarko E."/>
            <person name="Jarju S."/>
            <person name="Secka A."/>
            <person name="Antonio M."/>
            <person name="Oren A."/>
            <person name="Chaudhuri R.R."/>
            <person name="La Ragione R."/>
            <person name="Hildebrand F."/>
            <person name="Pallen M.J."/>
        </authorList>
    </citation>
    <scope>NUCLEOTIDE SEQUENCE</scope>
    <source>
        <strain evidence="3">USAMLcec12-2067</strain>
    </source>
</reference>
<dbReference type="SUPFAM" id="SSF52540">
    <property type="entry name" value="P-loop containing nucleoside triphosphate hydrolases"/>
    <property type="match status" value="2"/>
</dbReference>
<feature type="domain" description="Polyphosphate kinase-2-related" evidence="2">
    <location>
        <begin position="359"/>
        <end position="581"/>
    </location>
</feature>
<dbReference type="PANTHER" id="PTHR34383">
    <property type="entry name" value="POLYPHOSPHATE:AMP PHOSPHOTRANSFERASE-RELATED"/>
    <property type="match status" value="1"/>
</dbReference>
<dbReference type="Proteomes" id="UP000236488">
    <property type="component" value="Unassembled WGS sequence"/>
</dbReference>
<organism evidence="4 5">
    <name type="scientific">Rubneribacter badeniensis</name>
    <dbReference type="NCBI Taxonomy" id="2070688"/>
    <lineage>
        <taxon>Bacteria</taxon>
        <taxon>Bacillati</taxon>
        <taxon>Actinomycetota</taxon>
        <taxon>Coriobacteriia</taxon>
        <taxon>Eggerthellales</taxon>
        <taxon>Eggerthellaceae</taxon>
        <taxon>Rubneribacter</taxon>
    </lineage>
</organism>
<feature type="domain" description="Polyphosphate kinase-2-related" evidence="2">
    <location>
        <begin position="172"/>
        <end position="280"/>
    </location>
</feature>
<accession>A0A2K2U7A6</accession>
<dbReference type="GO" id="GO:0016740">
    <property type="term" value="F:transferase activity"/>
    <property type="evidence" value="ECO:0007669"/>
    <property type="project" value="UniProtKB-KW"/>
</dbReference>
<gene>
    <name evidence="4" type="ORF">C2L80_02750</name>
    <name evidence="3" type="ORF">K8V16_03635</name>
</gene>
<dbReference type="Proteomes" id="UP000789325">
    <property type="component" value="Unassembled WGS sequence"/>
</dbReference>
<dbReference type="InterPro" id="IPR022488">
    <property type="entry name" value="PPK2-related"/>
</dbReference>
<feature type="domain" description="Polyphosphate kinase-2-related" evidence="2">
    <location>
        <begin position="13"/>
        <end position="124"/>
    </location>
</feature>
<evidence type="ECO:0000259" key="2">
    <source>
        <dbReference type="Pfam" id="PF03976"/>
    </source>
</evidence>
<reference evidence="3" key="3">
    <citation type="submission" date="2021-09" db="EMBL/GenBank/DDBJ databases">
        <authorList>
            <person name="Gilroy R."/>
        </authorList>
    </citation>
    <scope>NUCLEOTIDE SEQUENCE</scope>
    <source>
        <strain evidence="3">USAMLcec12-2067</strain>
    </source>
</reference>
<dbReference type="EMBL" id="PPEL01000007">
    <property type="protein sequence ID" value="PNV66132.1"/>
    <property type="molecule type" value="Genomic_DNA"/>
</dbReference>
<dbReference type="PANTHER" id="PTHR34383:SF3">
    <property type="entry name" value="POLYPHOSPHATE:AMP PHOSPHOTRANSFERASE"/>
    <property type="match status" value="1"/>
</dbReference>
<keyword evidence="4" id="KW-0808">Transferase</keyword>
<dbReference type="AlphaFoldDB" id="A0A2K2U7A6"/>
<evidence type="ECO:0000313" key="3">
    <source>
        <dbReference type="EMBL" id="HJH42866.1"/>
    </source>
</evidence>